<evidence type="ECO:0000256" key="2">
    <source>
        <dbReference type="ARBA" id="ARBA00022768"/>
    </source>
</evidence>
<dbReference type="PANTHER" id="PTHR11741">
    <property type="entry name" value="ELONGATION FACTOR TS"/>
    <property type="match status" value="1"/>
</dbReference>
<keyword evidence="7" id="KW-1185">Reference proteome</keyword>
<keyword evidence="5" id="KW-0496">Mitochondrion</keyword>
<evidence type="ECO:0000256" key="1">
    <source>
        <dbReference type="ARBA" id="ARBA00005532"/>
    </source>
</evidence>
<comment type="caution">
    <text evidence="6">The sequence shown here is derived from an EMBL/GenBank/DDBJ whole genome shotgun (WGS) entry which is preliminary data.</text>
</comment>
<dbReference type="HAMAP" id="MF_00050">
    <property type="entry name" value="EF_Ts"/>
    <property type="match status" value="1"/>
</dbReference>
<evidence type="ECO:0000256" key="5">
    <source>
        <dbReference type="HAMAP-Rule" id="MF_03135"/>
    </source>
</evidence>
<comment type="similarity">
    <text evidence="1 5">Belongs to the EF-Ts family.</text>
</comment>
<dbReference type="GO" id="GO:0070125">
    <property type="term" value="P:mitochondrial translational elongation"/>
    <property type="evidence" value="ECO:0007669"/>
    <property type="project" value="TreeGrafter"/>
</dbReference>
<evidence type="ECO:0000256" key="3">
    <source>
        <dbReference type="ARBA" id="ARBA00022917"/>
    </source>
</evidence>
<comment type="function">
    <text evidence="4 5">Associates with the EF-Tu.GDP complex and induces the exchange of GDP to GTP. It remains bound to the aminoacyl-tRNA.EF-Tu.GTP complex up to the GTP hydrolysis stage on the ribosome.</text>
</comment>
<dbReference type="GO" id="GO:0003746">
    <property type="term" value="F:translation elongation factor activity"/>
    <property type="evidence" value="ECO:0007669"/>
    <property type="project" value="UniProtKB-UniRule"/>
</dbReference>
<evidence type="ECO:0000256" key="4">
    <source>
        <dbReference type="ARBA" id="ARBA00025453"/>
    </source>
</evidence>
<dbReference type="Proteomes" id="UP001180020">
    <property type="component" value="Unassembled WGS sequence"/>
</dbReference>
<dbReference type="CDD" id="cd14275">
    <property type="entry name" value="UBA_EF-Ts"/>
    <property type="match status" value="1"/>
</dbReference>
<evidence type="ECO:0000313" key="6">
    <source>
        <dbReference type="EMBL" id="KAK1290190.1"/>
    </source>
</evidence>
<name>A0AAV9CMU8_ACOCL</name>
<dbReference type="PANTHER" id="PTHR11741:SF10">
    <property type="entry name" value="POLYPROTEIN OF EF-TS, CHLOROPLASTIC"/>
    <property type="match status" value="1"/>
</dbReference>
<dbReference type="InterPro" id="IPR009060">
    <property type="entry name" value="UBA-like_sf"/>
</dbReference>
<reference evidence="6" key="1">
    <citation type="journal article" date="2023" name="Nat. Commun.">
        <title>Diploid and tetraploid genomes of Acorus and the evolution of monocots.</title>
        <authorList>
            <person name="Ma L."/>
            <person name="Liu K.W."/>
            <person name="Li Z."/>
            <person name="Hsiao Y.Y."/>
            <person name="Qi Y."/>
            <person name="Fu T."/>
            <person name="Tang G.D."/>
            <person name="Zhang D."/>
            <person name="Sun W.H."/>
            <person name="Liu D.K."/>
            <person name="Li Y."/>
            <person name="Chen G.Z."/>
            <person name="Liu X.D."/>
            <person name="Liao X.Y."/>
            <person name="Jiang Y.T."/>
            <person name="Yu X."/>
            <person name="Hao Y."/>
            <person name="Huang J."/>
            <person name="Zhao X.W."/>
            <person name="Ke S."/>
            <person name="Chen Y.Y."/>
            <person name="Wu W.L."/>
            <person name="Hsu J.L."/>
            <person name="Lin Y.F."/>
            <person name="Huang M.D."/>
            <person name="Li C.Y."/>
            <person name="Huang L."/>
            <person name="Wang Z.W."/>
            <person name="Zhao X."/>
            <person name="Zhong W.Y."/>
            <person name="Peng D.H."/>
            <person name="Ahmad S."/>
            <person name="Lan S."/>
            <person name="Zhang J.S."/>
            <person name="Tsai W.C."/>
            <person name="Van de Peer Y."/>
            <person name="Liu Z.J."/>
        </authorList>
    </citation>
    <scope>NUCLEOTIDE SEQUENCE</scope>
    <source>
        <strain evidence="6">CP</strain>
    </source>
</reference>
<dbReference type="InterPro" id="IPR001816">
    <property type="entry name" value="Transl_elong_EFTs/EF1B"/>
</dbReference>
<gene>
    <name evidence="5" type="primary">EFTS</name>
    <name evidence="6" type="ORF">QJS10_CPB18g01092</name>
</gene>
<dbReference type="GO" id="GO:0005739">
    <property type="term" value="C:mitochondrion"/>
    <property type="evidence" value="ECO:0007669"/>
    <property type="project" value="UniProtKB-SubCell"/>
</dbReference>
<dbReference type="SUPFAM" id="SSF46934">
    <property type="entry name" value="UBA-like"/>
    <property type="match status" value="1"/>
</dbReference>
<reference evidence="6" key="2">
    <citation type="submission" date="2023-06" db="EMBL/GenBank/DDBJ databases">
        <authorList>
            <person name="Ma L."/>
            <person name="Liu K.-W."/>
            <person name="Li Z."/>
            <person name="Hsiao Y.-Y."/>
            <person name="Qi Y."/>
            <person name="Fu T."/>
            <person name="Tang G."/>
            <person name="Zhang D."/>
            <person name="Sun W.-H."/>
            <person name="Liu D.-K."/>
            <person name="Li Y."/>
            <person name="Chen G.-Z."/>
            <person name="Liu X.-D."/>
            <person name="Liao X.-Y."/>
            <person name="Jiang Y.-T."/>
            <person name="Yu X."/>
            <person name="Hao Y."/>
            <person name="Huang J."/>
            <person name="Zhao X.-W."/>
            <person name="Ke S."/>
            <person name="Chen Y.-Y."/>
            <person name="Wu W.-L."/>
            <person name="Hsu J.-L."/>
            <person name="Lin Y.-F."/>
            <person name="Huang M.-D."/>
            <person name="Li C.-Y."/>
            <person name="Huang L."/>
            <person name="Wang Z.-W."/>
            <person name="Zhao X."/>
            <person name="Zhong W.-Y."/>
            <person name="Peng D.-H."/>
            <person name="Ahmad S."/>
            <person name="Lan S."/>
            <person name="Zhang J.-S."/>
            <person name="Tsai W.-C."/>
            <person name="Van De Peer Y."/>
            <person name="Liu Z.-J."/>
        </authorList>
    </citation>
    <scope>NUCLEOTIDE SEQUENCE</scope>
    <source>
        <strain evidence="6">CP</strain>
        <tissue evidence="6">Leaves</tissue>
    </source>
</reference>
<accession>A0AAV9CMU8</accession>
<protein>
    <recommendedName>
        <fullName evidence="5">Elongation factor Ts, mitochondrial</fullName>
        <shortName evidence="5">EF-Ts</shortName>
        <shortName evidence="5">EF-TsMt</shortName>
    </recommendedName>
</protein>
<dbReference type="Gene3D" id="1.10.8.10">
    <property type="entry name" value="DNA helicase RuvA subunit, C-terminal domain"/>
    <property type="match status" value="1"/>
</dbReference>
<evidence type="ECO:0000313" key="7">
    <source>
        <dbReference type="Proteomes" id="UP001180020"/>
    </source>
</evidence>
<keyword evidence="2 5" id="KW-0251">Elongation factor</keyword>
<dbReference type="FunFam" id="1.10.8.10:FF:000001">
    <property type="entry name" value="Elongation factor Ts"/>
    <property type="match status" value="1"/>
</dbReference>
<organism evidence="6 7">
    <name type="scientific">Acorus calamus</name>
    <name type="common">Sweet flag</name>
    <dbReference type="NCBI Taxonomy" id="4465"/>
    <lineage>
        <taxon>Eukaryota</taxon>
        <taxon>Viridiplantae</taxon>
        <taxon>Streptophyta</taxon>
        <taxon>Embryophyta</taxon>
        <taxon>Tracheophyta</taxon>
        <taxon>Spermatophyta</taxon>
        <taxon>Magnoliopsida</taxon>
        <taxon>Liliopsida</taxon>
        <taxon>Acoraceae</taxon>
        <taxon>Acorus</taxon>
    </lineage>
</organism>
<comment type="subcellular location">
    <subcellularLocation>
        <location evidence="5">Mitochondrion</location>
    </subcellularLocation>
</comment>
<sequence length="109" mass="11501">MPLTVEDEIALVVSENVPSIPDENGSVISSGETNGAPQESAIKAQLYGFLPLCSDISDSYDACNSVTISPALVKQLHEETGVGMMDCKKALSKTGGDIAKAQEFLRKKA</sequence>
<dbReference type="EMBL" id="JAUJYO010000018">
    <property type="protein sequence ID" value="KAK1290190.1"/>
    <property type="molecule type" value="Genomic_DNA"/>
</dbReference>
<keyword evidence="3 5" id="KW-0648">Protein biosynthesis</keyword>
<proteinExistence type="inferred from homology"/>
<dbReference type="AlphaFoldDB" id="A0AAV9CMU8"/>